<dbReference type="Proteomes" id="UP000006251">
    <property type="component" value="Unassembled WGS sequence"/>
</dbReference>
<protein>
    <submittedName>
        <fullName evidence="1">Uncharacterized protein</fullName>
    </submittedName>
</protein>
<gene>
    <name evidence="1" type="ORF">GPAL_1745</name>
</gene>
<name>K6ZI89_9ALTE</name>
<proteinExistence type="predicted"/>
<evidence type="ECO:0000313" key="1">
    <source>
        <dbReference type="EMBL" id="GAC28608.1"/>
    </source>
</evidence>
<keyword evidence="2" id="KW-1185">Reference proteome</keyword>
<organism evidence="1 2">
    <name type="scientific">Brumicola pallidula DSM 14239 = ACAM 615</name>
    <dbReference type="NCBI Taxonomy" id="1121922"/>
    <lineage>
        <taxon>Bacteria</taxon>
        <taxon>Pseudomonadati</taxon>
        <taxon>Pseudomonadota</taxon>
        <taxon>Gammaproteobacteria</taxon>
        <taxon>Alteromonadales</taxon>
        <taxon>Alteromonadaceae</taxon>
        <taxon>Brumicola</taxon>
    </lineage>
</organism>
<comment type="caution">
    <text evidence="1">The sequence shown here is derived from an EMBL/GenBank/DDBJ whole genome shotgun (WGS) entry which is preliminary data.</text>
</comment>
<evidence type="ECO:0000313" key="2">
    <source>
        <dbReference type="Proteomes" id="UP000006251"/>
    </source>
</evidence>
<accession>K6ZI89</accession>
<dbReference type="EMBL" id="BAEQ01000026">
    <property type="protein sequence ID" value="GAC28608.1"/>
    <property type="molecule type" value="Genomic_DNA"/>
</dbReference>
<reference evidence="2" key="1">
    <citation type="journal article" date="2014" name="Environ. Microbiol.">
        <title>Comparative genomics of the marine bacterial genus Glaciecola reveals the high degree of genomic diversity and genomic characteristic for cold adaptation.</title>
        <authorList>
            <person name="Qin Q.L."/>
            <person name="Xie B.B."/>
            <person name="Yu Y."/>
            <person name="Shu Y.L."/>
            <person name="Rong J.C."/>
            <person name="Zhang Y.J."/>
            <person name="Zhao D.L."/>
            <person name="Chen X.L."/>
            <person name="Zhang X.Y."/>
            <person name="Chen B."/>
            <person name="Zhou B.C."/>
            <person name="Zhang Y.Z."/>
        </authorList>
    </citation>
    <scope>NUCLEOTIDE SEQUENCE [LARGE SCALE GENOMIC DNA]</scope>
    <source>
        <strain evidence="2">ACAM 615</strain>
    </source>
</reference>
<sequence length="39" mass="4770">MYFANKNRLIAKEHRRLAEFDCGLYTKWFDGKRGVLHRQ</sequence>
<dbReference type="AlphaFoldDB" id="K6ZI89"/>